<evidence type="ECO:0000313" key="2">
    <source>
        <dbReference type="EMBL" id="MDK4300286.1"/>
    </source>
</evidence>
<evidence type="ECO:0000313" key="5">
    <source>
        <dbReference type="Proteomes" id="UP001243856"/>
    </source>
</evidence>
<dbReference type="AlphaFoldDB" id="A0AAP4F633"/>
<dbReference type="Proteomes" id="UP001226160">
    <property type="component" value="Unassembled WGS sequence"/>
</dbReference>
<feature type="compositionally biased region" description="Basic and acidic residues" evidence="1">
    <location>
        <begin position="370"/>
        <end position="384"/>
    </location>
</feature>
<evidence type="ECO:0000256" key="1">
    <source>
        <dbReference type="SAM" id="MobiDB-lite"/>
    </source>
</evidence>
<protein>
    <submittedName>
        <fullName evidence="3">Uncharacterized protein</fullName>
    </submittedName>
</protein>
<evidence type="ECO:0000313" key="4">
    <source>
        <dbReference type="Proteomes" id="UP001226160"/>
    </source>
</evidence>
<sequence length="384" mass="42310">MMFRRYRQNRLLRQPDPSFPSLSRKDADQLRSSLRRQLAAEGASIRFDGMAATIEHPRRGRMSVRLDDLVRQVASSQHPKAIPNLAASFMTGLDDDTYMEQLDTASLYSRLRLRLVSTRDLSAEEQKVIDAATLFDFTNDTSATIALDTASSIQTIALEKLAEIDDVDALERAARTNLREELRNSDIDVQFHNGPVESPGASAWTFESSSHYLGSAPLLLEDFIEMWAPEIDTTNGLLFSMPTRHLLLVRSVTEGTDLLEGISRMAPVAAQIADSAESTVSPLVHVYDDGEITTISNWTPGSQQIEIAPNTHIMNQLIKGGFDPQAAIESGGGVWESGELPPLPDDFELPDTPADIDEVDGDDNGEPGFGDDRGFGNDHPRRDT</sequence>
<feature type="compositionally biased region" description="Acidic residues" evidence="1">
    <location>
        <begin position="345"/>
        <end position="365"/>
    </location>
</feature>
<dbReference type="EMBL" id="JASNVK010000004">
    <property type="protein sequence ID" value="MDK4300286.1"/>
    <property type="molecule type" value="Genomic_DNA"/>
</dbReference>
<reference evidence="3 5" key="1">
    <citation type="submission" date="2023-05" db="EMBL/GenBank/DDBJ databases">
        <title>Metabolic capabilities are highly conserved among human nasal-associated Corynebacterium species in pangenomic analyses.</title>
        <authorList>
            <person name="Tran T.H."/>
            <person name="Roberts A.Q."/>
            <person name="Escapa I.F."/>
            <person name="Gao W."/>
            <person name="Conlan S."/>
            <person name="Kong H."/>
            <person name="Segre J.A."/>
            <person name="Kelly M.S."/>
            <person name="Lemon K.P."/>
        </authorList>
    </citation>
    <scope>NUCLEOTIDE SEQUENCE</scope>
    <source>
        <strain evidence="3">KPL2654</strain>
        <strain evidence="2 5">KPL2811</strain>
    </source>
</reference>
<proteinExistence type="predicted"/>
<dbReference type="RefSeq" id="WP_126843849.1">
    <property type="nucleotide sequence ID" value="NZ_CP100361.1"/>
</dbReference>
<evidence type="ECO:0000313" key="3">
    <source>
        <dbReference type="EMBL" id="MDK4325552.1"/>
    </source>
</evidence>
<organism evidence="3 4">
    <name type="scientific">Corynebacterium propinquum</name>
    <dbReference type="NCBI Taxonomy" id="43769"/>
    <lineage>
        <taxon>Bacteria</taxon>
        <taxon>Bacillati</taxon>
        <taxon>Actinomycetota</taxon>
        <taxon>Actinomycetes</taxon>
        <taxon>Mycobacteriales</taxon>
        <taxon>Corynebacteriaceae</taxon>
        <taxon>Corynebacterium</taxon>
    </lineage>
</organism>
<dbReference type="Proteomes" id="UP001243856">
    <property type="component" value="Unassembled WGS sequence"/>
</dbReference>
<keyword evidence="5" id="KW-1185">Reference proteome</keyword>
<name>A0AAP4F633_9CORY</name>
<accession>A0AAP4F633</accession>
<dbReference type="EMBL" id="JASNVP010000003">
    <property type="protein sequence ID" value="MDK4325552.1"/>
    <property type="molecule type" value="Genomic_DNA"/>
</dbReference>
<gene>
    <name evidence="2" type="ORF">QPX45_03325</name>
    <name evidence="3" type="ORF">QPX54_03355</name>
</gene>
<comment type="caution">
    <text evidence="3">The sequence shown here is derived from an EMBL/GenBank/DDBJ whole genome shotgun (WGS) entry which is preliminary data.</text>
</comment>
<feature type="region of interest" description="Disordered" evidence="1">
    <location>
        <begin position="328"/>
        <end position="384"/>
    </location>
</feature>